<dbReference type="Proteomes" id="UP000233256">
    <property type="component" value="Unassembled WGS sequence"/>
</dbReference>
<dbReference type="Gene3D" id="2.30.40.10">
    <property type="entry name" value="Urease, subunit C, domain 1"/>
    <property type="match status" value="1"/>
</dbReference>
<protein>
    <recommendedName>
        <fullName evidence="1">Amidohydrolase 3 domain-containing protein</fullName>
    </recommendedName>
</protein>
<name>A0A2N1PS75_9BACT</name>
<accession>A0A2N1PS75</accession>
<dbReference type="InterPro" id="IPR032466">
    <property type="entry name" value="Metal_Hydrolase"/>
</dbReference>
<dbReference type="Gene3D" id="3.10.310.70">
    <property type="match status" value="1"/>
</dbReference>
<sequence>MNSSKTLFVHPRGAILTHPSTMTFARCMGIENGRILFNGNCPGDQCPRTPKTSENECFFELNKSGESRLESWDCPCSEWKNEVILNGQMVVPGMCDAHVHFITHCLTRSGLHFNSNMNSDELLRVLREGSDQWPEDKPVFGYGFGAETLRGFACMPPREVADCLYNAAGGRDVFLASRDLHSGLTTFVLRSSCSSTDQDEKNHVDNVSEKNGQRGPGIIEENLFDFFAEFTSEYMEWLISRTGNGQEPFLSQGITWIHNFEGINEHNVMASMRDSGKLKLRFASFLTLKEQCPVQEINETFTPLGNPADNGYFFAGFKTFADGSIGSRSAAMEQPFGNSEKDPCPDTPDLCSSDASDSIVSGKEKSRLLLSCTQMGELLKAASEIAPLAIHAIGDLANLELLKALLDHETIIETTNGTIRRNHRIEHAQILSEKCLKLMELLSGCWAAVQPLHMDLDYSFCRDHLGNQKMRYCYPFASMINCGCRLMNSTDAPVTLPHLGRTFQLMTTRNFRQWTWNKNESITPEEVMLSYTLWPAENCSVSDHLGFLGLGALADFAVLSKDFRHIDSESNDELRVLETWINGDLVWVADQS</sequence>
<dbReference type="PANTHER" id="PTHR22642">
    <property type="entry name" value="IMIDAZOLONEPROPIONASE"/>
    <property type="match status" value="1"/>
</dbReference>
<evidence type="ECO:0000313" key="2">
    <source>
        <dbReference type="EMBL" id="PKK91194.1"/>
    </source>
</evidence>
<dbReference type="SUPFAM" id="SSF51556">
    <property type="entry name" value="Metallo-dependent hydrolases"/>
    <property type="match status" value="1"/>
</dbReference>
<proteinExistence type="predicted"/>
<organism evidence="2 3">
    <name type="scientific">Candidatus Wallbacteria bacterium HGW-Wallbacteria-1</name>
    <dbReference type="NCBI Taxonomy" id="2013854"/>
    <lineage>
        <taxon>Bacteria</taxon>
        <taxon>Candidatus Walliibacteriota</taxon>
    </lineage>
</organism>
<dbReference type="InterPro" id="IPR011059">
    <property type="entry name" value="Metal-dep_hydrolase_composite"/>
</dbReference>
<gene>
    <name evidence="2" type="ORF">CVV64_05340</name>
</gene>
<evidence type="ECO:0000259" key="1">
    <source>
        <dbReference type="Pfam" id="PF07969"/>
    </source>
</evidence>
<evidence type="ECO:0000313" key="3">
    <source>
        <dbReference type="Proteomes" id="UP000233256"/>
    </source>
</evidence>
<dbReference type="Gene3D" id="3.20.20.140">
    <property type="entry name" value="Metal-dependent hydrolases"/>
    <property type="match status" value="1"/>
</dbReference>
<dbReference type="InterPro" id="IPR013108">
    <property type="entry name" value="Amidohydro_3"/>
</dbReference>
<dbReference type="EMBL" id="PGXC01000003">
    <property type="protein sequence ID" value="PKK91194.1"/>
    <property type="molecule type" value="Genomic_DNA"/>
</dbReference>
<feature type="domain" description="Amidohydrolase 3" evidence="1">
    <location>
        <begin position="85"/>
        <end position="586"/>
    </location>
</feature>
<dbReference type="AlphaFoldDB" id="A0A2N1PS75"/>
<dbReference type="GO" id="GO:0016810">
    <property type="term" value="F:hydrolase activity, acting on carbon-nitrogen (but not peptide) bonds"/>
    <property type="evidence" value="ECO:0007669"/>
    <property type="project" value="InterPro"/>
</dbReference>
<comment type="caution">
    <text evidence="2">The sequence shown here is derived from an EMBL/GenBank/DDBJ whole genome shotgun (WGS) entry which is preliminary data.</text>
</comment>
<reference evidence="2 3" key="1">
    <citation type="journal article" date="2017" name="ISME J.">
        <title>Potential for microbial H2 and metal transformations associated with novel bacteria and archaea in deep terrestrial subsurface sediments.</title>
        <authorList>
            <person name="Hernsdorf A.W."/>
            <person name="Amano Y."/>
            <person name="Miyakawa K."/>
            <person name="Ise K."/>
            <person name="Suzuki Y."/>
            <person name="Anantharaman K."/>
            <person name="Probst A."/>
            <person name="Burstein D."/>
            <person name="Thomas B.C."/>
            <person name="Banfield J.F."/>
        </authorList>
    </citation>
    <scope>NUCLEOTIDE SEQUENCE [LARGE SCALE GENOMIC DNA]</scope>
    <source>
        <strain evidence="2">HGW-Wallbacteria-1</strain>
    </source>
</reference>
<dbReference type="PANTHER" id="PTHR22642:SF2">
    <property type="entry name" value="PROTEIN LONG AFTER FAR-RED 3"/>
    <property type="match status" value="1"/>
</dbReference>
<dbReference type="Pfam" id="PF07969">
    <property type="entry name" value="Amidohydro_3"/>
    <property type="match status" value="1"/>
</dbReference>